<proteinExistence type="predicted"/>
<feature type="compositionally biased region" description="Basic and acidic residues" evidence="4">
    <location>
        <begin position="181"/>
        <end position="192"/>
    </location>
</feature>
<comment type="subcellular location">
    <subcellularLocation>
        <location evidence="2">Cytoplasm</location>
    </subcellularLocation>
    <subcellularLocation>
        <location evidence="1">Nucleus</location>
    </subcellularLocation>
</comment>
<feature type="compositionally biased region" description="Low complexity" evidence="4">
    <location>
        <begin position="574"/>
        <end position="613"/>
    </location>
</feature>
<evidence type="ECO:0000259" key="5">
    <source>
        <dbReference type="PROSITE" id="PS50217"/>
    </source>
</evidence>
<dbReference type="RefSeq" id="XP_052949590.1">
    <property type="nucleotide sequence ID" value="XM_053090969.1"/>
</dbReference>
<gene>
    <name evidence="6" type="ORF">MKK02DRAFT_40140</name>
</gene>
<dbReference type="Pfam" id="PF00170">
    <property type="entry name" value="bZIP_1"/>
    <property type="match status" value="1"/>
</dbReference>
<dbReference type="Proteomes" id="UP001164286">
    <property type="component" value="Unassembled WGS sequence"/>
</dbReference>
<dbReference type="Gene3D" id="1.20.5.170">
    <property type="match status" value="1"/>
</dbReference>
<feature type="compositionally biased region" description="Acidic residues" evidence="4">
    <location>
        <begin position="131"/>
        <end position="140"/>
    </location>
</feature>
<feature type="compositionally biased region" description="Basic and acidic residues" evidence="4">
    <location>
        <begin position="209"/>
        <end position="222"/>
    </location>
</feature>
<feature type="compositionally biased region" description="Polar residues" evidence="4">
    <location>
        <begin position="614"/>
        <end position="624"/>
    </location>
</feature>
<dbReference type="InterPro" id="IPR046347">
    <property type="entry name" value="bZIP_sf"/>
</dbReference>
<accession>A0AA38HGN3</accession>
<protein>
    <recommendedName>
        <fullName evidence="5">BZIP domain-containing protein</fullName>
    </recommendedName>
</protein>
<feature type="compositionally biased region" description="Low complexity" evidence="4">
    <location>
        <begin position="626"/>
        <end position="635"/>
    </location>
</feature>
<evidence type="ECO:0000313" key="6">
    <source>
        <dbReference type="EMBL" id="KAI9639813.1"/>
    </source>
</evidence>
<dbReference type="Gene3D" id="1.10.238.100">
    <property type="entry name" value="YAP1 redox domain. Chain B"/>
    <property type="match status" value="1"/>
</dbReference>
<feature type="region of interest" description="Disordered" evidence="4">
    <location>
        <begin position="574"/>
        <end position="635"/>
    </location>
</feature>
<feature type="compositionally biased region" description="Basic and acidic residues" evidence="4">
    <location>
        <begin position="287"/>
        <end position="302"/>
    </location>
</feature>
<feature type="domain" description="BZIP" evidence="5">
    <location>
        <begin position="185"/>
        <end position="248"/>
    </location>
</feature>
<feature type="compositionally biased region" description="Polar residues" evidence="4">
    <location>
        <begin position="35"/>
        <end position="45"/>
    </location>
</feature>
<feature type="compositionally biased region" description="Low complexity" evidence="4">
    <location>
        <begin position="68"/>
        <end position="79"/>
    </location>
</feature>
<dbReference type="PANTHER" id="PTHR40621">
    <property type="entry name" value="TRANSCRIPTION FACTOR KAPC-RELATED"/>
    <property type="match status" value="1"/>
</dbReference>
<organism evidence="6 7">
    <name type="scientific">Dioszegia hungarica</name>
    <dbReference type="NCBI Taxonomy" id="4972"/>
    <lineage>
        <taxon>Eukaryota</taxon>
        <taxon>Fungi</taxon>
        <taxon>Dikarya</taxon>
        <taxon>Basidiomycota</taxon>
        <taxon>Agaricomycotina</taxon>
        <taxon>Tremellomycetes</taxon>
        <taxon>Tremellales</taxon>
        <taxon>Bulleribasidiaceae</taxon>
        <taxon>Dioszegia</taxon>
    </lineage>
</organism>
<dbReference type="SUPFAM" id="SSF111430">
    <property type="entry name" value="YAP1 redox domain"/>
    <property type="match status" value="1"/>
</dbReference>
<dbReference type="GO" id="GO:0001228">
    <property type="term" value="F:DNA-binding transcription activator activity, RNA polymerase II-specific"/>
    <property type="evidence" value="ECO:0007669"/>
    <property type="project" value="TreeGrafter"/>
</dbReference>
<dbReference type="CDD" id="cd14688">
    <property type="entry name" value="bZIP_YAP"/>
    <property type="match status" value="1"/>
</dbReference>
<dbReference type="PANTHER" id="PTHR40621:SF6">
    <property type="entry name" value="AP-1-LIKE TRANSCRIPTION FACTOR YAP1-RELATED"/>
    <property type="match status" value="1"/>
</dbReference>
<dbReference type="PROSITE" id="PS50217">
    <property type="entry name" value="BZIP"/>
    <property type="match status" value="1"/>
</dbReference>
<dbReference type="InterPro" id="IPR004827">
    <property type="entry name" value="bZIP"/>
</dbReference>
<feature type="compositionally biased region" description="Polar residues" evidence="4">
    <location>
        <begin position="263"/>
        <end position="282"/>
    </location>
</feature>
<feature type="compositionally biased region" description="Gly residues" evidence="4">
    <location>
        <begin position="160"/>
        <end position="178"/>
    </location>
</feature>
<name>A0AA38HGN3_9TREE</name>
<dbReference type="SMART" id="SM00338">
    <property type="entry name" value="BRLZ"/>
    <property type="match status" value="1"/>
</dbReference>
<feature type="compositionally biased region" description="Low complexity" evidence="4">
    <location>
        <begin position="481"/>
        <end position="497"/>
    </location>
</feature>
<evidence type="ECO:0000256" key="3">
    <source>
        <dbReference type="ARBA" id="ARBA00023242"/>
    </source>
</evidence>
<feature type="compositionally biased region" description="Low complexity" evidence="4">
    <location>
        <begin position="304"/>
        <end position="331"/>
    </location>
</feature>
<feature type="region of interest" description="Disordered" evidence="4">
    <location>
        <begin position="480"/>
        <end position="502"/>
    </location>
</feature>
<evidence type="ECO:0000256" key="2">
    <source>
        <dbReference type="ARBA" id="ARBA00004496"/>
    </source>
</evidence>
<keyword evidence="3" id="KW-0539">Nucleus</keyword>
<dbReference type="PROSITE" id="PS00036">
    <property type="entry name" value="BZIP_BASIC"/>
    <property type="match status" value="1"/>
</dbReference>
<evidence type="ECO:0000256" key="4">
    <source>
        <dbReference type="SAM" id="MobiDB-lite"/>
    </source>
</evidence>
<dbReference type="AlphaFoldDB" id="A0AA38HGN3"/>
<keyword evidence="7" id="KW-1185">Reference proteome</keyword>
<dbReference type="InterPro" id="IPR050936">
    <property type="entry name" value="AP-1-like"/>
</dbReference>
<reference evidence="6" key="1">
    <citation type="journal article" date="2022" name="G3 (Bethesda)">
        <title>High quality genome of the basidiomycete yeast Dioszegia hungarica PDD-24b-2 isolated from cloud water.</title>
        <authorList>
            <person name="Jarrige D."/>
            <person name="Haridas S."/>
            <person name="Bleykasten-Grosshans C."/>
            <person name="Joly M."/>
            <person name="Nadalig T."/>
            <person name="Sancelme M."/>
            <person name="Vuilleumier S."/>
            <person name="Grigoriev I.V."/>
            <person name="Amato P."/>
            <person name="Bringel F."/>
        </authorList>
    </citation>
    <scope>NUCLEOTIDE SEQUENCE</scope>
    <source>
        <strain evidence="6">PDD-24b-2</strain>
    </source>
</reference>
<dbReference type="GO" id="GO:0005737">
    <property type="term" value="C:cytoplasm"/>
    <property type="evidence" value="ECO:0007669"/>
    <property type="project" value="UniProtKB-SubCell"/>
</dbReference>
<feature type="region of interest" description="Disordered" evidence="4">
    <location>
        <begin position="260"/>
        <end position="331"/>
    </location>
</feature>
<dbReference type="GO" id="GO:0090575">
    <property type="term" value="C:RNA polymerase II transcription regulator complex"/>
    <property type="evidence" value="ECO:0007669"/>
    <property type="project" value="TreeGrafter"/>
</dbReference>
<evidence type="ECO:0000313" key="7">
    <source>
        <dbReference type="Proteomes" id="UP001164286"/>
    </source>
</evidence>
<comment type="caution">
    <text evidence="6">The sequence shown here is derived from an EMBL/GenBank/DDBJ whole genome shotgun (WGS) entry which is preliminary data.</text>
</comment>
<dbReference type="GO" id="GO:0000976">
    <property type="term" value="F:transcription cis-regulatory region binding"/>
    <property type="evidence" value="ECO:0007669"/>
    <property type="project" value="InterPro"/>
</dbReference>
<dbReference type="InterPro" id="IPR023167">
    <property type="entry name" value="Yap1_redox_dom_sf"/>
</dbReference>
<feature type="region of interest" description="Disordered" evidence="4">
    <location>
        <begin position="26"/>
        <end position="222"/>
    </location>
</feature>
<sequence>MDTLSPNTSALLSYLSADDMTSFSFDDLLADPTPKISQGYTNPNPTSLPPSAFFNMPVPGRDTPELTPESSSNAASESPEGLRAVMHTDSEEDAVMARRASAGAGAGGRKGSEAAVVNKRKAGHGHTVQEHDDEDEDSGSDDPNGHEDKRAHGNDKAAGGAAGSGRRGGRKSTGGAAGDAGSKEMSKAEKRKVQNRQAQEAFRKRREAKVKDLEDKVNELETKSYSTTVENENLRGLLKRLQEENVALKQAAFTFTMPVSGAATPTTHGRTSVPAPNTQASKPPTPPHDELRSIHDVPDLVHRSSSGSGSGMVESPESLVSVNSSASGSSKLSLDNAEMFNAFAMGVRPEWSRDLAANQQITAAALGGREVPQPRVSPGIADPFANFTGPTPSVSPVSSASNAKDEVDALWASFYPNGTSNILPKPQQDLPVPNYAFGRPTAAPSFGQSGDQFAGPQTVPSPFGGSTWVNAPADRMAFRDQSAPASAGQPGQAQPQQDWSNINDDSINEFLASLNGTSEAPQEPLYDFEQTDDFNAQLQKLLEQSGGGASPSAAFTLSPTGFSPTAYLNLTPSPAASGSASASGSGSNAHSPAAARQASTSSMSMSNSASPESTGSTAASSYTHHSPGQAAGAASGSLPGCTTKMAGANPGEVVHVVGADGKRLKPSELWVLMGMNKTASVDNLMIDDLCDQMKSKAVCTDGGYTIGLTDAEQIFAYNKRLGSARTAAGGAPVYPI</sequence>
<dbReference type="GeneID" id="77730174"/>
<feature type="compositionally biased region" description="Basic and acidic residues" evidence="4">
    <location>
        <begin position="143"/>
        <end position="155"/>
    </location>
</feature>
<dbReference type="SUPFAM" id="SSF57959">
    <property type="entry name" value="Leucine zipper domain"/>
    <property type="match status" value="1"/>
</dbReference>
<dbReference type="EMBL" id="JAKWFO010000001">
    <property type="protein sequence ID" value="KAI9639813.1"/>
    <property type="molecule type" value="Genomic_DNA"/>
</dbReference>
<evidence type="ECO:0000256" key="1">
    <source>
        <dbReference type="ARBA" id="ARBA00004123"/>
    </source>
</evidence>